<gene>
    <name evidence="1" type="ORF">E0L32_006898</name>
</gene>
<organism evidence="1 2">
    <name type="scientific">Thyridium curvatum</name>
    <dbReference type="NCBI Taxonomy" id="1093900"/>
    <lineage>
        <taxon>Eukaryota</taxon>
        <taxon>Fungi</taxon>
        <taxon>Dikarya</taxon>
        <taxon>Ascomycota</taxon>
        <taxon>Pezizomycotina</taxon>
        <taxon>Sordariomycetes</taxon>
        <taxon>Sordariomycetidae</taxon>
        <taxon>Thyridiales</taxon>
        <taxon>Thyridiaceae</taxon>
        <taxon>Thyridium</taxon>
    </lineage>
</organism>
<dbReference type="RefSeq" id="XP_030994197.1">
    <property type="nucleotide sequence ID" value="XM_031141582.1"/>
</dbReference>
<comment type="caution">
    <text evidence="1">The sequence shown here is derived from an EMBL/GenBank/DDBJ whole genome shotgun (WGS) entry which is preliminary data.</text>
</comment>
<sequence>MNPQSSRHLSTSARVHPRILPYLHPKPVPGPAKKWLPALAGVAAVGYGIVSYQESHRQYAAAQNALFELEETERQRQNKMLMDAYGDRSNLEELEKAMQLYDSQHKDH</sequence>
<dbReference type="Proteomes" id="UP000319257">
    <property type="component" value="Unassembled WGS sequence"/>
</dbReference>
<dbReference type="STRING" id="1093900.A0A507B086"/>
<dbReference type="OrthoDB" id="4338954at2759"/>
<evidence type="ECO:0000313" key="2">
    <source>
        <dbReference type="Proteomes" id="UP000319257"/>
    </source>
</evidence>
<dbReference type="InParanoid" id="A0A507B086"/>
<accession>A0A507B086</accession>
<proteinExistence type="predicted"/>
<name>A0A507B086_9PEZI</name>
<keyword evidence="2" id="KW-1185">Reference proteome</keyword>
<reference evidence="1 2" key="1">
    <citation type="submission" date="2019-06" db="EMBL/GenBank/DDBJ databases">
        <title>Draft genome sequence of the filamentous fungus Phialemoniopsis curvata isolated from diesel fuel.</title>
        <authorList>
            <person name="Varaljay V.A."/>
            <person name="Lyon W.J."/>
            <person name="Crouch A.L."/>
            <person name="Drake C.E."/>
            <person name="Hollomon J.M."/>
            <person name="Nadeau L.J."/>
            <person name="Nunn H.S."/>
            <person name="Stevenson B.S."/>
            <person name="Bojanowski C.L."/>
            <person name="Crookes-Goodson W.J."/>
        </authorList>
    </citation>
    <scope>NUCLEOTIDE SEQUENCE [LARGE SCALE GENOMIC DNA]</scope>
    <source>
        <strain evidence="1 2">D216</strain>
    </source>
</reference>
<dbReference type="EMBL" id="SKBQ01000040">
    <property type="protein sequence ID" value="TPX12486.1"/>
    <property type="molecule type" value="Genomic_DNA"/>
</dbReference>
<evidence type="ECO:0000313" key="1">
    <source>
        <dbReference type="EMBL" id="TPX12486.1"/>
    </source>
</evidence>
<protein>
    <submittedName>
        <fullName evidence="1">Uncharacterized protein</fullName>
    </submittedName>
</protein>
<dbReference type="GeneID" id="41974345"/>
<dbReference type="AlphaFoldDB" id="A0A507B086"/>